<dbReference type="Proteomes" id="UP000516173">
    <property type="component" value="Chromosome"/>
</dbReference>
<gene>
    <name evidence="2" type="ORF">NWFMUON74_12750</name>
</gene>
<protein>
    <recommendedName>
        <fullName evidence="1">Putative restriction endonuclease domain-containing protein</fullName>
    </recommendedName>
</protein>
<reference evidence="2 3" key="1">
    <citation type="submission" date="2020-08" db="EMBL/GenBank/DDBJ databases">
        <title>Genome Sequencing of Nocardia wallacei strain FMUON74 and assembly.</title>
        <authorList>
            <person name="Toyokawa M."/>
            <person name="Uesaka K."/>
        </authorList>
    </citation>
    <scope>NUCLEOTIDE SEQUENCE [LARGE SCALE GENOMIC DNA]</scope>
    <source>
        <strain evidence="2 3">FMUON74</strain>
    </source>
</reference>
<dbReference type="EMBL" id="AP023396">
    <property type="protein sequence ID" value="BCK53503.1"/>
    <property type="molecule type" value="Genomic_DNA"/>
</dbReference>
<dbReference type="InterPro" id="IPR012296">
    <property type="entry name" value="Nuclease_put_TT1808"/>
</dbReference>
<dbReference type="InterPro" id="IPR011335">
    <property type="entry name" value="Restrct_endonuc-II-like"/>
</dbReference>
<dbReference type="RefSeq" id="WP_187687035.1">
    <property type="nucleotide sequence ID" value="NZ_AP023396.1"/>
</dbReference>
<evidence type="ECO:0000259" key="1">
    <source>
        <dbReference type="Pfam" id="PF05685"/>
    </source>
</evidence>
<dbReference type="KEGG" id="nwl:NWFMUON74_12750"/>
<proteinExistence type="predicted"/>
<sequence>MSEVFDWAREENLQPAPITLDIWRKLPEDFCRLVEVVNGEAVRAESPNRPHQKAARRLADMIETAAEAHMARYNDGCLDVDTDFDVVLWELPRVTIRRPDVALFRCAPAELRPLPASMIELVIEIVSPGTERVDITEKLAEYAQAGIPWYWIVWIADNRVVSIDTHVLDHVVRQYRPHGKLVPAEGETVIDIPVEIRIEWSRLDGLAR</sequence>
<accession>A0A7G1KGX0</accession>
<dbReference type="SUPFAM" id="SSF52980">
    <property type="entry name" value="Restriction endonuclease-like"/>
    <property type="match status" value="1"/>
</dbReference>
<dbReference type="CDD" id="cd06260">
    <property type="entry name" value="DUF820-like"/>
    <property type="match status" value="1"/>
</dbReference>
<evidence type="ECO:0000313" key="2">
    <source>
        <dbReference type="EMBL" id="BCK53503.1"/>
    </source>
</evidence>
<dbReference type="GeneID" id="80345876"/>
<dbReference type="AlphaFoldDB" id="A0A7G1KGX0"/>
<keyword evidence="3" id="KW-1185">Reference proteome</keyword>
<dbReference type="Pfam" id="PF05685">
    <property type="entry name" value="Uma2"/>
    <property type="match status" value="1"/>
</dbReference>
<dbReference type="PANTHER" id="PTHR34107:SF4">
    <property type="entry name" value="SLL1222 PROTEIN"/>
    <property type="match status" value="1"/>
</dbReference>
<dbReference type="Gene3D" id="3.90.1570.10">
    <property type="entry name" value="tt1808, chain A"/>
    <property type="match status" value="1"/>
</dbReference>
<name>A0A7G1KGX0_9NOCA</name>
<dbReference type="PANTHER" id="PTHR34107">
    <property type="entry name" value="SLL0198 PROTEIN-RELATED"/>
    <property type="match status" value="1"/>
</dbReference>
<dbReference type="InterPro" id="IPR008538">
    <property type="entry name" value="Uma2"/>
</dbReference>
<organism evidence="2 3">
    <name type="scientific">Nocardia wallacei</name>
    <dbReference type="NCBI Taxonomy" id="480035"/>
    <lineage>
        <taxon>Bacteria</taxon>
        <taxon>Bacillati</taxon>
        <taxon>Actinomycetota</taxon>
        <taxon>Actinomycetes</taxon>
        <taxon>Mycobacteriales</taxon>
        <taxon>Nocardiaceae</taxon>
        <taxon>Nocardia</taxon>
    </lineage>
</organism>
<evidence type="ECO:0000313" key="3">
    <source>
        <dbReference type="Proteomes" id="UP000516173"/>
    </source>
</evidence>
<feature type="domain" description="Putative restriction endonuclease" evidence="1">
    <location>
        <begin position="34"/>
        <end position="160"/>
    </location>
</feature>